<protein>
    <submittedName>
        <fullName evidence="2">Uncharacterized protein</fullName>
    </submittedName>
</protein>
<feature type="compositionally biased region" description="Basic and acidic residues" evidence="1">
    <location>
        <begin position="38"/>
        <end position="52"/>
    </location>
</feature>
<name>A0A3S4Y7T6_9ACTN</name>
<organism evidence="2 3">
    <name type="scientific">Arachnia propionica</name>
    <dbReference type="NCBI Taxonomy" id="1750"/>
    <lineage>
        <taxon>Bacteria</taxon>
        <taxon>Bacillati</taxon>
        <taxon>Actinomycetota</taxon>
        <taxon>Actinomycetes</taxon>
        <taxon>Propionibacteriales</taxon>
        <taxon>Propionibacteriaceae</taxon>
        <taxon>Arachnia</taxon>
    </lineage>
</organism>
<accession>A0A3S4Y7T6</accession>
<keyword evidence="3" id="KW-1185">Reference proteome</keyword>
<dbReference type="Proteomes" id="UP000273044">
    <property type="component" value="Chromosome"/>
</dbReference>
<sequence length="68" mass="7337">MFPDPRTNVPGRDPWSSDMAQSQTTRTTAAGAGLIGTRPRDVAVKEERRRTDPLGTPRGGVLCARFPG</sequence>
<dbReference type="EMBL" id="LR134406">
    <property type="protein sequence ID" value="VEH70611.1"/>
    <property type="molecule type" value="Genomic_DNA"/>
</dbReference>
<feature type="compositionally biased region" description="Polar residues" evidence="1">
    <location>
        <begin position="18"/>
        <end position="28"/>
    </location>
</feature>
<feature type="region of interest" description="Disordered" evidence="1">
    <location>
        <begin position="1"/>
        <end position="59"/>
    </location>
</feature>
<proteinExistence type="predicted"/>
<evidence type="ECO:0000313" key="3">
    <source>
        <dbReference type="Proteomes" id="UP000273044"/>
    </source>
</evidence>
<reference evidence="2 3" key="1">
    <citation type="submission" date="2018-12" db="EMBL/GenBank/DDBJ databases">
        <authorList>
            <consortium name="Pathogen Informatics"/>
        </authorList>
    </citation>
    <scope>NUCLEOTIDE SEQUENCE [LARGE SCALE GENOMIC DNA]</scope>
    <source>
        <strain evidence="2 3">NCTC12967</strain>
    </source>
</reference>
<dbReference type="AlphaFoldDB" id="A0A3S4Y7T6"/>
<evidence type="ECO:0000313" key="2">
    <source>
        <dbReference type="EMBL" id="VEH70611.1"/>
    </source>
</evidence>
<evidence type="ECO:0000256" key="1">
    <source>
        <dbReference type="SAM" id="MobiDB-lite"/>
    </source>
</evidence>
<gene>
    <name evidence="2" type="ORF">NCTC12967_01913</name>
</gene>